<sequence>MQYNNNDWEDKLLNNSLLFSSIRKNKIPEEKIKKIKKYLDRGADVNASDANHKNNTPLHIAVMKEEPEVVSFLLERGALLNKKNSENQTALDIARLLHKSSNKKDDIATILQAFNNNQRDIASDSENDHTESKKNIADKINTHPHTQSNSCGLIKNKNEAQSKEKHEIKKTKGNNLFNYQKRAGTSGLSGQLYETKLLSLILFRALYVQEVKSFTIATNVENMGAFDDIVFRFNSNKGDKPKIMFVQAKHRDNPEKEKFTVEEIMKLNGDFSLHKYLESYIKISQMFLPENSDDMFRGEFKNIECEFIIYTSAFERFSKIKIVKQFESQRFINTTKGGQTIFQFDYDEHDVDLLVQTVAKSRAVHLAKRLPKFILKDNYNNMMLDDLIKTYHVFLARHILEIEDGETENNFRNAKFQETFFSSNDSLLLAFKAAICKEVMLLKKSISSDNLDEAERILKSMTFKVPLNFGNLNFCFSGSEQKKEKKLEYLYSKFKQLFATANVSENIMIKVDDNMVGPNEILQNTDLESYRLGGLVGNLLILDDKTKTLKFNSDISTLSVDNLKLYEKLKSDVNIGIDKVSKCRFDINVHRFPRLSLIHDEYDKKLIKGFLDKLVFYTNQATEDKVERLLKEEIDKYFVGSIPRQNDALFRVKGDAIFLKVHDCVQKWWKQPIKAPYLTESCKYFFEAEQDVLNSPLLSILNFTYTKTIKNALPALKFKNAAIELLHLDVLFDESIKILSIITEENALSSIKLIQYFKERNFNDYTFIDLDYVGIGNYFVDVKSEIKDSKINTLIIVCKSQDFVAEVLLIIKQFKGKVIIICNRHLSNQIKELAIEDIIERVDSQTNFNDLADTMRTMLLKDRYIVFQGKRVPLSILFEDESYHLLTSNLLYMIINNEKITVGNCLNNPAYDEILDFYINEQVCRYITLDFHVKLDSKLNVIKYDENGDIFTPDDRDTIIITDKQEEFEEYIKIHVNCNVHWFTIGDEKCLVWQKSQGSLLNLLNHIHRGCHDSYTMQPVTLKDLKDKVVIISAEPGMGKSSLLTHLAINTKQKHPELWISKINLLENSKELRRMKEHKVNIGLNEAVQCLFRMIGFEAYKKNIADFETIIGQVSVVDDNITFNKNEVEWSFTGLNLFEIELFIYCYNNDRVILLFDGFDEICPDFANEFMQLANVLKKSKVVHLWITSRLYNVLNQLENTLETFSYTIKPLSYDNQLEFLEKIWLSKGSNKMLSYFPFNTNWGLQNAVKGFLNVLSAVLCDTNNKFISMPLHLYMISEIFQDSFHNFPLNPESMENFVTSQNTMNMVNLNLLYERFVDVKFFKIRFGEKKPLLCINDPDMRKLIDNERTAFYNSHKIIAAYVIFGKTDVTDLFNNYEINEIHNFVERIKVGEEKTGIIEQIIQNEPKFVHYTFAEYFATEFLCDKLKSFHCKISLWTYLINTFLQSEEGGPRRFFNAKLRNHPLVLNEMHNTGINELFENLLAQRVTLTKLIFMAIDEYLENSAIFLLKCIKTLLNKNNLDDFINVITKNNNKSCIMCLAAKRNAKEAVTLIIKLVKDVDVNRLIELLKCSNLPKYNPVTVAFEAIKGLQPNVGLLDVLLSDLPSPAIVELFCIQFDSKWFNSNRSKKLIHLIAWSLGDEFFNCFDTVLDKLDMEQLITIFTVRDSEKKLAAHRAASEQSYTFFDKLASLLDKTHFKQICMTQDRSGLTPLHYFKYSKKDFDKLKIILDNVYEGNTNEKFKLIQFIENKH</sequence>
<dbReference type="EMBL" id="CM056793">
    <property type="protein sequence ID" value="KAJ8715228.1"/>
    <property type="molecule type" value="Genomic_DNA"/>
</dbReference>
<organism evidence="1 2">
    <name type="scientific">Mythimna loreyi</name>
    <dbReference type="NCBI Taxonomy" id="667449"/>
    <lineage>
        <taxon>Eukaryota</taxon>
        <taxon>Metazoa</taxon>
        <taxon>Ecdysozoa</taxon>
        <taxon>Arthropoda</taxon>
        <taxon>Hexapoda</taxon>
        <taxon>Insecta</taxon>
        <taxon>Pterygota</taxon>
        <taxon>Neoptera</taxon>
        <taxon>Endopterygota</taxon>
        <taxon>Lepidoptera</taxon>
        <taxon>Glossata</taxon>
        <taxon>Ditrysia</taxon>
        <taxon>Noctuoidea</taxon>
        <taxon>Noctuidae</taxon>
        <taxon>Noctuinae</taxon>
        <taxon>Hadenini</taxon>
        <taxon>Mythimna</taxon>
    </lineage>
</organism>
<evidence type="ECO:0000313" key="1">
    <source>
        <dbReference type="EMBL" id="KAJ8715228.1"/>
    </source>
</evidence>
<gene>
    <name evidence="1" type="ORF">PYW08_005209</name>
</gene>
<protein>
    <submittedName>
        <fullName evidence="1">Uncharacterized protein</fullName>
    </submittedName>
</protein>
<proteinExistence type="predicted"/>
<evidence type="ECO:0000313" key="2">
    <source>
        <dbReference type="Proteomes" id="UP001231649"/>
    </source>
</evidence>
<accession>A0ACC2QEZ4</accession>
<comment type="caution">
    <text evidence="1">The sequence shown here is derived from an EMBL/GenBank/DDBJ whole genome shotgun (WGS) entry which is preliminary data.</text>
</comment>
<keyword evidence="2" id="KW-1185">Reference proteome</keyword>
<name>A0ACC2QEZ4_9NEOP</name>
<dbReference type="Proteomes" id="UP001231649">
    <property type="component" value="Chromosome 17"/>
</dbReference>
<reference evidence="1" key="1">
    <citation type="submission" date="2023-03" db="EMBL/GenBank/DDBJ databases">
        <title>Chromosome-level genomes of two armyworms, Mythimna separata and Mythimna loreyi, provide insights into the biosynthesis and reception of sex pheromones.</title>
        <authorList>
            <person name="Zhao H."/>
        </authorList>
    </citation>
    <scope>NUCLEOTIDE SEQUENCE</scope>
    <source>
        <strain evidence="1">BeijingLab</strain>
    </source>
</reference>